<proteinExistence type="predicted"/>
<organism evidence="1 2">
    <name type="scientific">Cichorium intybus</name>
    <name type="common">Chicory</name>
    <dbReference type="NCBI Taxonomy" id="13427"/>
    <lineage>
        <taxon>Eukaryota</taxon>
        <taxon>Viridiplantae</taxon>
        <taxon>Streptophyta</taxon>
        <taxon>Embryophyta</taxon>
        <taxon>Tracheophyta</taxon>
        <taxon>Spermatophyta</taxon>
        <taxon>Magnoliopsida</taxon>
        <taxon>eudicotyledons</taxon>
        <taxon>Gunneridae</taxon>
        <taxon>Pentapetalae</taxon>
        <taxon>asterids</taxon>
        <taxon>campanulids</taxon>
        <taxon>Asterales</taxon>
        <taxon>Asteraceae</taxon>
        <taxon>Cichorioideae</taxon>
        <taxon>Cichorieae</taxon>
        <taxon>Cichoriinae</taxon>
        <taxon>Cichorium</taxon>
    </lineage>
</organism>
<dbReference type="Proteomes" id="UP001055811">
    <property type="component" value="Linkage Group LG02"/>
</dbReference>
<evidence type="ECO:0000313" key="2">
    <source>
        <dbReference type="Proteomes" id="UP001055811"/>
    </source>
</evidence>
<accession>A0ACB9G548</accession>
<sequence length="338" mass="39183">MGKPPPQQHPPGVRKRERDTSQRVVEYFGESVWKQVIRKRGDRLKNSTRFDVVAEGFDRVLILFEASKATRNVSFGRMCIFAKNEEHAEELSQLGVESSSNSDSEVDEDDTRNAEDKDETYLNNNVKSHGLRILKSMSIEANRKTVPSKGKCHVKQVMFSIKLKDLVRNSNNDRIRPKNGMKVVMIRSMGRDVGFVMDGSQNEVRAIIEREGSRNTNPSNITDIRLLEIFKYVKNVLKSWRAERRRQECEEDQQLTNKIDEIEIFAKIRALSSPRGKVGKSGKEDFGDRWNNNHRNRVDGLNIEEVWVTDPKRISMQVYDFFSRNLKKLISDVFKENF</sequence>
<keyword evidence="2" id="KW-1185">Reference proteome</keyword>
<reference evidence="2" key="1">
    <citation type="journal article" date="2022" name="Mol. Ecol. Resour.">
        <title>The genomes of chicory, endive, great burdock and yacon provide insights into Asteraceae palaeo-polyploidization history and plant inulin production.</title>
        <authorList>
            <person name="Fan W."/>
            <person name="Wang S."/>
            <person name="Wang H."/>
            <person name="Wang A."/>
            <person name="Jiang F."/>
            <person name="Liu H."/>
            <person name="Zhao H."/>
            <person name="Xu D."/>
            <person name="Zhang Y."/>
        </authorList>
    </citation>
    <scope>NUCLEOTIDE SEQUENCE [LARGE SCALE GENOMIC DNA]</scope>
    <source>
        <strain evidence="2">cv. Punajuju</strain>
    </source>
</reference>
<gene>
    <name evidence="1" type="ORF">L2E82_07925</name>
</gene>
<comment type="caution">
    <text evidence="1">The sequence shown here is derived from an EMBL/GenBank/DDBJ whole genome shotgun (WGS) entry which is preliminary data.</text>
</comment>
<protein>
    <submittedName>
        <fullName evidence="1">Uncharacterized protein</fullName>
    </submittedName>
</protein>
<dbReference type="EMBL" id="CM042010">
    <property type="protein sequence ID" value="KAI3778547.1"/>
    <property type="molecule type" value="Genomic_DNA"/>
</dbReference>
<name>A0ACB9G548_CICIN</name>
<reference evidence="1 2" key="2">
    <citation type="journal article" date="2022" name="Mol. Ecol. Resour.">
        <title>The genomes of chicory, endive, great burdock and yacon provide insights into Asteraceae paleo-polyploidization history and plant inulin production.</title>
        <authorList>
            <person name="Fan W."/>
            <person name="Wang S."/>
            <person name="Wang H."/>
            <person name="Wang A."/>
            <person name="Jiang F."/>
            <person name="Liu H."/>
            <person name="Zhao H."/>
            <person name="Xu D."/>
            <person name="Zhang Y."/>
        </authorList>
    </citation>
    <scope>NUCLEOTIDE SEQUENCE [LARGE SCALE GENOMIC DNA]</scope>
    <source>
        <strain evidence="2">cv. Punajuju</strain>
        <tissue evidence="1">Leaves</tissue>
    </source>
</reference>
<evidence type="ECO:0000313" key="1">
    <source>
        <dbReference type="EMBL" id="KAI3778547.1"/>
    </source>
</evidence>